<dbReference type="SUPFAM" id="SSF81383">
    <property type="entry name" value="F-box domain"/>
    <property type="match status" value="1"/>
</dbReference>
<gene>
    <name evidence="9" type="ORF">PROFUN_10996</name>
</gene>
<accession>A0A2P6NBX3</accession>
<dbReference type="SMART" id="SM00213">
    <property type="entry name" value="UBQ"/>
    <property type="match status" value="2"/>
</dbReference>
<dbReference type="InterPro" id="IPR035896">
    <property type="entry name" value="AN1-like_Znf"/>
</dbReference>
<dbReference type="InterPro" id="IPR029071">
    <property type="entry name" value="Ubiquitin-like_domsf"/>
</dbReference>
<dbReference type="PANTHER" id="PTHR10634:SF67">
    <property type="entry name" value="AN1-TYPE ZINC FINGER PROTEIN 3"/>
    <property type="match status" value="1"/>
</dbReference>
<feature type="compositionally biased region" description="Low complexity" evidence="5">
    <location>
        <begin position="940"/>
        <end position="950"/>
    </location>
</feature>
<feature type="region of interest" description="Disordered" evidence="5">
    <location>
        <begin position="689"/>
        <end position="709"/>
    </location>
</feature>
<dbReference type="OrthoDB" id="428577at2759"/>
<dbReference type="PROSITE" id="PS50181">
    <property type="entry name" value="FBOX"/>
    <property type="match status" value="1"/>
</dbReference>
<dbReference type="Pfam" id="PF12937">
    <property type="entry name" value="F-box-like"/>
    <property type="match status" value="1"/>
</dbReference>
<feature type="region of interest" description="Disordered" evidence="5">
    <location>
        <begin position="1003"/>
        <end position="1026"/>
    </location>
</feature>
<dbReference type="SUPFAM" id="SSF48452">
    <property type="entry name" value="TPR-like"/>
    <property type="match status" value="2"/>
</dbReference>
<evidence type="ECO:0000259" key="6">
    <source>
        <dbReference type="PROSITE" id="PS50053"/>
    </source>
</evidence>
<comment type="caution">
    <text evidence="9">The sequence shown here is derived from an EMBL/GenBank/DDBJ whole genome shotgun (WGS) entry which is preliminary data.</text>
</comment>
<name>A0A2P6NBX3_9EUKA</name>
<evidence type="ECO:0000256" key="1">
    <source>
        <dbReference type="ARBA" id="ARBA00022723"/>
    </source>
</evidence>
<keyword evidence="2 4" id="KW-0863">Zinc-finger</keyword>
<dbReference type="SUPFAM" id="SSF54236">
    <property type="entry name" value="Ubiquitin-like"/>
    <property type="match status" value="2"/>
</dbReference>
<dbReference type="InterPro" id="IPR001810">
    <property type="entry name" value="F-box_dom"/>
</dbReference>
<dbReference type="SUPFAM" id="SSF118310">
    <property type="entry name" value="AN1-like Zinc finger"/>
    <property type="match status" value="1"/>
</dbReference>
<protein>
    <submittedName>
        <fullName evidence="9">Zinc finger A20 and AN1 domain-containing stress-associated protein 4-like isoform 2</fullName>
    </submittedName>
</protein>
<dbReference type="Proteomes" id="UP000241769">
    <property type="component" value="Unassembled WGS sequence"/>
</dbReference>
<dbReference type="InParanoid" id="A0A2P6NBX3"/>
<feature type="domain" description="AN1-type" evidence="8">
    <location>
        <begin position="1062"/>
        <end position="1108"/>
    </location>
</feature>
<dbReference type="Gene3D" id="1.20.1280.50">
    <property type="match status" value="1"/>
</dbReference>
<feature type="domain" description="Ubiquitin-like" evidence="6">
    <location>
        <begin position="736"/>
        <end position="811"/>
    </location>
</feature>
<reference evidence="9 10" key="1">
    <citation type="journal article" date="2018" name="Genome Biol. Evol.">
        <title>Multiple Roots of Fruiting Body Formation in Amoebozoa.</title>
        <authorList>
            <person name="Hillmann F."/>
            <person name="Forbes G."/>
            <person name="Novohradska S."/>
            <person name="Ferling I."/>
            <person name="Riege K."/>
            <person name="Groth M."/>
            <person name="Westermann M."/>
            <person name="Marz M."/>
            <person name="Spaller T."/>
            <person name="Winckler T."/>
            <person name="Schaap P."/>
            <person name="Glockner G."/>
        </authorList>
    </citation>
    <scope>NUCLEOTIDE SEQUENCE [LARGE SCALE GENOMIC DNA]</scope>
    <source>
        <strain evidence="9 10">Jena</strain>
    </source>
</reference>
<dbReference type="PROSITE" id="PS51039">
    <property type="entry name" value="ZF_AN1"/>
    <property type="match status" value="1"/>
</dbReference>
<keyword evidence="1" id="KW-0479">Metal-binding</keyword>
<dbReference type="Gene3D" id="3.10.20.90">
    <property type="entry name" value="Phosphatidylinositol 3-kinase Catalytic Subunit, Chain A, domain 1"/>
    <property type="match status" value="2"/>
</dbReference>
<feature type="domain" description="F-box" evidence="7">
    <location>
        <begin position="12"/>
        <end position="58"/>
    </location>
</feature>
<organism evidence="9 10">
    <name type="scientific">Planoprotostelium fungivorum</name>
    <dbReference type="NCBI Taxonomy" id="1890364"/>
    <lineage>
        <taxon>Eukaryota</taxon>
        <taxon>Amoebozoa</taxon>
        <taxon>Evosea</taxon>
        <taxon>Variosea</taxon>
        <taxon>Cavosteliida</taxon>
        <taxon>Cavosteliaceae</taxon>
        <taxon>Planoprotostelium</taxon>
    </lineage>
</organism>
<dbReference type="InterPro" id="IPR000058">
    <property type="entry name" value="Znf_AN1"/>
</dbReference>
<dbReference type="InterPro" id="IPR036047">
    <property type="entry name" value="F-box-like_dom_sf"/>
</dbReference>
<dbReference type="EMBL" id="MDYQ01000124">
    <property type="protein sequence ID" value="PRP81466.1"/>
    <property type="molecule type" value="Genomic_DNA"/>
</dbReference>
<dbReference type="STRING" id="1890364.A0A2P6NBX3"/>
<evidence type="ECO:0000313" key="9">
    <source>
        <dbReference type="EMBL" id="PRP81466.1"/>
    </source>
</evidence>
<dbReference type="Gene3D" id="1.25.40.10">
    <property type="entry name" value="Tetratricopeptide repeat domain"/>
    <property type="match status" value="2"/>
</dbReference>
<evidence type="ECO:0000256" key="4">
    <source>
        <dbReference type="PROSITE-ProRule" id="PRU00449"/>
    </source>
</evidence>
<dbReference type="InterPro" id="IPR011990">
    <property type="entry name" value="TPR-like_helical_dom_sf"/>
</dbReference>
<dbReference type="Gene3D" id="4.10.1110.10">
    <property type="entry name" value="AN1-like Zinc finger"/>
    <property type="match status" value="1"/>
</dbReference>
<dbReference type="PANTHER" id="PTHR10634">
    <property type="entry name" value="AN1-TYPE ZINC FINGER PROTEIN"/>
    <property type="match status" value="1"/>
</dbReference>
<keyword evidence="10" id="KW-1185">Reference proteome</keyword>
<dbReference type="PROSITE" id="PS50053">
    <property type="entry name" value="UBIQUITIN_2"/>
    <property type="match status" value="2"/>
</dbReference>
<dbReference type="AlphaFoldDB" id="A0A2P6NBX3"/>
<dbReference type="InterPro" id="IPR050652">
    <property type="entry name" value="AN1_A20_ZnFinger"/>
</dbReference>
<proteinExistence type="predicted"/>
<feature type="region of interest" description="Disordered" evidence="5">
    <location>
        <begin position="922"/>
        <end position="986"/>
    </location>
</feature>
<dbReference type="SMART" id="SM00256">
    <property type="entry name" value="FBOX"/>
    <property type="match status" value="1"/>
</dbReference>
<evidence type="ECO:0000313" key="10">
    <source>
        <dbReference type="Proteomes" id="UP000241769"/>
    </source>
</evidence>
<dbReference type="Pfam" id="PF00240">
    <property type="entry name" value="ubiquitin"/>
    <property type="match status" value="2"/>
</dbReference>
<evidence type="ECO:0000259" key="7">
    <source>
        <dbReference type="PROSITE" id="PS50181"/>
    </source>
</evidence>
<dbReference type="InterPro" id="IPR000626">
    <property type="entry name" value="Ubiquitin-like_dom"/>
</dbReference>
<keyword evidence="3" id="KW-0862">Zinc</keyword>
<dbReference type="SMART" id="SM00154">
    <property type="entry name" value="ZnF_AN1"/>
    <property type="match status" value="1"/>
</dbReference>
<dbReference type="CDD" id="cd17039">
    <property type="entry name" value="Ubl_ubiquitin_like"/>
    <property type="match status" value="2"/>
</dbReference>
<dbReference type="GO" id="GO:0008270">
    <property type="term" value="F:zinc ion binding"/>
    <property type="evidence" value="ECO:0007669"/>
    <property type="project" value="UniProtKB-KW"/>
</dbReference>
<sequence length="1129" mass="128296">MAQHETTCNGEVFPIELLPFEMQNQIITFLDMKSLIRISMASHLWREMALSEVHWRSAYFQRWHSFPLQGYNDRTWKETFKTRYRVEQELLHVQSVKNMIQPVNTQTVNDRTTETDQDDGSQYTFEVFFAFGDELKRRAENRISAVTKDSGPMEEEKNEVSTLIDGLTVELLLHIAAEEYASALHRLNRRNITVIPGASYLSSPVLQVASLLSNFSVSENNAAGQTQAASLLRTGVPSELHLKYADVLATLARLKETNQANMHIIQSLFLEASHLYNRAAQPGFYMHENVLRYSGDCLVDLSRKYPSERGQELLERACSKYEESLSVNPQYFMAHYYYGRTLHLLANARKGTPTADETFVKAIEKFKQARLIKADDVYLIYEDASVLQDFALTKSGREAEELFNRAAERYEEAHELARDDAWILRNWADSLYEHVKLIFAQIEDCESEMGYEEQEGDWGMGRSEELMQLINLACEKYQMAVNINNNYTNAFNSWALALSTRAKMGWSIEASRDYFRAAYEKFERAIATRSDGSNIEICNWSMTLISQAIKEAKFILRSRGQPLSRPSVLLLLCEDEACRSLLRMAKAKLQGLLLKNDTWCFFCMARYYAAKGKGDKCREWLERCHAEGYLKRATRWQLSYFDNVREADWFKRWTHQCLFRIKNLRMMSVVRRCEIDDIDSAGAQWEAKESWASGTPEATRGADSGEHSIQRTERAAGILSLSLYHNERTLQSVDTEAMFVKYGSKKIEVQITPELTVDQLKNEIERIEGMPMLEQRLIHGGKQLLQGQQTLSGCNISEDSTLLLLHQTNSTRNITLYVRTIQRELDFKLSVSLSDTIGSIRSSINERVSLPDTYSLVYNGIVLTDNQTVLDYGLRERSSVYIVTQIVMEVENLTGERVKMRINDNRITGEVVERLVEQRRAVKKRKHAMREERRSAASSTTTTQTTTTTTDSDPSMFSGLRRGFLNAAGPRKRSKTSVESAPSAPPTSCAAAAAVTETTVTSSSCGGPLDTLSSSTPMPKIISQPPTTTEMESTIISSMPSSPVMVQSIVDVQTIVSPSSPLVRGDRCFQCSKRVGLTGIKCRCSKQFCGAHRYPEEHKCNFDYKTENKNQLTKANPKVEAPKIQHIGK</sequence>
<feature type="domain" description="Ubiquitin-like" evidence="6">
    <location>
        <begin position="814"/>
        <end position="885"/>
    </location>
</feature>
<dbReference type="Pfam" id="PF01428">
    <property type="entry name" value="zf-AN1"/>
    <property type="match status" value="1"/>
</dbReference>
<evidence type="ECO:0000256" key="3">
    <source>
        <dbReference type="ARBA" id="ARBA00022833"/>
    </source>
</evidence>
<evidence type="ECO:0000256" key="2">
    <source>
        <dbReference type="ARBA" id="ARBA00022771"/>
    </source>
</evidence>
<evidence type="ECO:0000256" key="5">
    <source>
        <dbReference type="SAM" id="MobiDB-lite"/>
    </source>
</evidence>
<evidence type="ECO:0000259" key="8">
    <source>
        <dbReference type="PROSITE" id="PS51039"/>
    </source>
</evidence>